<comment type="caution">
    <text evidence="3">The sequence shown here is derived from an EMBL/GenBank/DDBJ whole genome shotgun (WGS) entry which is preliminary data.</text>
</comment>
<proteinExistence type="predicted"/>
<feature type="region of interest" description="Disordered" evidence="1">
    <location>
        <begin position="56"/>
        <end position="80"/>
    </location>
</feature>
<sequence length="80" mass="8648">MCSLKVASVDQSEPRATSAELIRSHTLFVITGLLLAITIEITTVYDLKIRNTPAIHSAASKPDPGAARDRREQLTSVSTL</sequence>
<evidence type="ECO:0000313" key="4">
    <source>
        <dbReference type="Proteomes" id="UP000709295"/>
    </source>
</evidence>
<keyword evidence="4" id="KW-1185">Reference proteome</keyword>
<organism evidence="3 4">
    <name type="scientific">Phytophthora aleatoria</name>
    <dbReference type="NCBI Taxonomy" id="2496075"/>
    <lineage>
        <taxon>Eukaryota</taxon>
        <taxon>Sar</taxon>
        <taxon>Stramenopiles</taxon>
        <taxon>Oomycota</taxon>
        <taxon>Peronosporomycetes</taxon>
        <taxon>Peronosporales</taxon>
        <taxon>Peronosporaceae</taxon>
        <taxon>Phytophthora</taxon>
    </lineage>
</organism>
<gene>
    <name evidence="3" type="ORF">JG688_00014582</name>
</gene>
<dbReference type="Proteomes" id="UP000709295">
    <property type="component" value="Unassembled WGS sequence"/>
</dbReference>
<keyword evidence="2" id="KW-0472">Membrane</keyword>
<protein>
    <submittedName>
        <fullName evidence="3">Uncharacterized protein</fullName>
    </submittedName>
</protein>
<reference evidence="3" key="1">
    <citation type="submission" date="2021-01" db="EMBL/GenBank/DDBJ databases">
        <title>Phytophthora aleatoria, a newly-described species from Pinus radiata is distinct from Phytophthora cactorum isolates based on comparative genomics.</title>
        <authorList>
            <person name="Mcdougal R."/>
            <person name="Panda P."/>
            <person name="Williams N."/>
            <person name="Studholme D.J."/>
        </authorList>
    </citation>
    <scope>NUCLEOTIDE SEQUENCE</scope>
    <source>
        <strain evidence="3">NZFS 4037</strain>
    </source>
</reference>
<keyword evidence="2" id="KW-0812">Transmembrane</keyword>
<dbReference type="AlphaFoldDB" id="A0A8J5M0D7"/>
<evidence type="ECO:0000313" key="3">
    <source>
        <dbReference type="EMBL" id="KAG6949514.1"/>
    </source>
</evidence>
<keyword evidence="2" id="KW-1133">Transmembrane helix</keyword>
<accession>A0A8J5M0D7</accession>
<dbReference type="EMBL" id="JAENGY010001412">
    <property type="protein sequence ID" value="KAG6949514.1"/>
    <property type="molecule type" value="Genomic_DNA"/>
</dbReference>
<evidence type="ECO:0000256" key="2">
    <source>
        <dbReference type="SAM" id="Phobius"/>
    </source>
</evidence>
<feature type="transmembrane region" description="Helical" evidence="2">
    <location>
        <begin position="27"/>
        <end position="47"/>
    </location>
</feature>
<evidence type="ECO:0000256" key="1">
    <source>
        <dbReference type="SAM" id="MobiDB-lite"/>
    </source>
</evidence>
<name>A0A8J5M0D7_9STRA</name>